<evidence type="ECO:0000256" key="5">
    <source>
        <dbReference type="ARBA" id="ARBA00023163"/>
    </source>
</evidence>
<dbReference type="Gene3D" id="6.10.250.690">
    <property type="match status" value="1"/>
</dbReference>
<feature type="DNA-binding region" description="OmpR/PhoB-type" evidence="7">
    <location>
        <begin position="126"/>
        <end position="225"/>
    </location>
</feature>
<dbReference type="RefSeq" id="WP_166035776.1">
    <property type="nucleotide sequence ID" value="NZ_CP049887.1"/>
</dbReference>
<reference evidence="10 11" key="1">
    <citation type="submission" date="2020-03" db="EMBL/GenBank/DDBJ databases">
        <title>Vagococcus sp. nov., isolated from beetles.</title>
        <authorList>
            <person name="Hyun D.-W."/>
            <person name="Bae J.-W."/>
        </authorList>
    </citation>
    <scope>NUCLEOTIDE SEQUENCE [LARGE SCALE GENOMIC DNA]</scope>
    <source>
        <strain evidence="10 11">HDW17B</strain>
    </source>
</reference>
<keyword evidence="11" id="KW-1185">Reference proteome</keyword>
<dbReference type="InterPro" id="IPR001867">
    <property type="entry name" value="OmpR/PhoB-type_DNA-bd"/>
</dbReference>
<evidence type="ECO:0000256" key="7">
    <source>
        <dbReference type="PROSITE-ProRule" id="PRU01091"/>
    </source>
</evidence>
<dbReference type="SUPFAM" id="SSF52172">
    <property type="entry name" value="CheY-like"/>
    <property type="match status" value="1"/>
</dbReference>
<keyword evidence="5" id="KW-0804">Transcription</keyword>
<dbReference type="GO" id="GO:0032993">
    <property type="term" value="C:protein-DNA complex"/>
    <property type="evidence" value="ECO:0007669"/>
    <property type="project" value="TreeGrafter"/>
</dbReference>
<keyword evidence="2" id="KW-0902">Two-component regulatory system</keyword>
<evidence type="ECO:0000256" key="4">
    <source>
        <dbReference type="ARBA" id="ARBA00023125"/>
    </source>
</evidence>
<dbReference type="Gene3D" id="3.40.50.2300">
    <property type="match status" value="1"/>
</dbReference>
<dbReference type="PROSITE" id="PS51755">
    <property type="entry name" value="OMPR_PHOB"/>
    <property type="match status" value="1"/>
</dbReference>
<keyword evidence="4 7" id="KW-0238">DNA-binding</keyword>
<dbReference type="SMART" id="SM00448">
    <property type="entry name" value="REC"/>
    <property type="match status" value="1"/>
</dbReference>
<feature type="domain" description="OmpR/PhoB-type" evidence="9">
    <location>
        <begin position="126"/>
        <end position="225"/>
    </location>
</feature>
<dbReference type="KEGG" id="vhy:G7082_13770"/>
<dbReference type="InterPro" id="IPR001789">
    <property type="entry name" value="Sig_transdc_resp-reg_receiver"/>
</dbReference>
<dbReference type="GO" id="GO:0000976">
    <property type="term" value="F:transcription cis-regulatory region binding"/>
    <property type="evidence" value="ECO:0007669"/>
    <property type="project" value="TreeGrafter"/>
</dbReference>
<dbReference type="CDD" id="cd00383">
    <property type="entry name" value="trans_reg_C"/>
    <property type="match status" value="1"/>
</dbReference>
<organism evidence="10 11">
    <name type="scientific">Vagococcus hydrophili</name>
    <dbReference type="NCBI Taxonomy" id="2714947"/>
    <lineage>
        <taxon>Bacteria</taxon>
        <taxon>Bacillati</taxon>
        <taxon>Bacillota</taxon>
        <taxon>Bacilli</taxon>
        <taxon>Lactobacillales</taxon>
        <taxon>Enterococcaceae</taxon>
        <taxon>Vagococcus</taxon>
    </lineage>
</organism>
<dbReference type="PROSITE" id="PS50110">
    <property type="entry name" value="RESPONSE_REGULATORY"/>
    <property type="match status" value="1"/>
</dbReference>
<dbReference type="InterPro" id="IPR036388">
    <property type="entry name" value="WH-like_DNA-bd_sf"/>
</dbReference>
<name>A0A6G8AX00_9ENTE</name>
<evidence type="ECO:0000256" key="2">
    <source>
        <dbReference type="ARBA" id="ARBA00023012"/>
    </source>
</evidence>
<gene>
    <name evidence="10" type="ORF">G7082_13770</name>
</gene>
<dbReference type="Pfam" id="PF00072">
    <property type="entry name" value="Response_reg"/>
    <property type="match status" value="1"/>
</dbReference>
<feature type="modified residue" description="4-aspartylphosphate" evidence="6">
    <location>
        <position position="51"/>
    </location>
</feature>
<dbReference type="EMBL" id="CP049887">
    <property type="protein sequence ID" value="QIL49489.1"/>
    <property type="molecule type" value="Genomic_DNA"/>
</dbReference>
<accession>A0A6G8AX00</accession>
<dbReference type="AlphaFoldDB" id="A0A6G8AX00"/>
<evidence type="ECO:0000256" key="6">
    <source>
        <dbReference type="PROSITE-ProRule" id="PRU00169"/>
    </source>
</evidence>
<evidence type="ECO:0000256" key="1">
    <source>
        <dbReference type="ARBA" id="ARBA00022553"/>
    </source>
</evidence>
<evidence type="ECO:0000313" key="10">
    <source>
        <dbReference type="EMBL" id="QIL49489.1"/>
    </source>
</evidence>
<dbReference type="PANTHER" id="PTHR48111:SF50">
    <property type="entry name" value="KDP OPERON TRANSCRIPTIONAL REGULATORY PROTEIN KDPE"/>
    <property type="match status" value="1"/>
</dbReference>
<dbReference type="InterPro" id="IPR039420">
    <property type="entry name" value="WalR-like"/>
</dbReference>
<feature type="domain" description="Response regulatory" evidence="8">
    <location>
        <begin position="2"/>
        <end position="115"/>
    </location>
</feature>
<evidence type="ECO:0000256" key="3">
    <source>
        <dbReference type="ARBA" id="ARBA00023015"/>
    </source>
</evidence>
<dbReference type="Proteomes" id="UP000501747">
    <property type="component" value="Chromosome"/>
</dbReference>
<dbReference type="Pfam" id="PF00486">
    <property type="entry name" value="Trans_reg_C"/>
    <property type="match status" value="1"/>
</dbReference>
<dbReference type="GO" id="GO:0000156">
    <property type="term" value="F:phosphorelay response regulator activity"/>
    <property type="evidence" value="ECO:0007669"/>
    <property type="project" value="TreeGrafter"/>
</dbReference>
<dbReference type="GO" id="GO:0006355">
    <property type="term" value="P:regulation of DNA-templated transcription"/>
    <property type="evidence" value="ECO:0007669"/>
    <property type="project" value="InterPro"/>
</dbReference>
<evidence type="ECO:0000259" key="9">
    <source>
        <dbReference type="PROSITE" id="PS51755"/>
    </source>
</evidence>
<evidence type="ECO:0000313" key="11">
    <source>
        <dbReference type="Proteomes" id="UP000501747"/>
    </source>
</evidence>
<keyword evidence="1 6" id="KW-0597">Phosphoprotein</keyword>
<dbReference type="PANTHER" id="PTHR48111">
    <property type="entry name" value="REGULATOR OF RPOS"/>
    <property type="match status" value="1"/>
</dbReference>
<protein>
    <submittedName>
        <fullName evidence="10">Response regulator transcription factor</fullName>
    </submittedName>
</protein>
<dbReference type="GO" id="GO:0005829">
    <property type="term" value="C:cytosol"/>
    <property type="evidence" value="ECO:0007669"/>
    <property type="project" value="TreeGrafter"/>
</dbReference>
<evidence type="ECO:0000259" key="8">
    <source>
        <dbReference type="PROSITE" id="PS50110"/>
    </source>
</evidence>
<keyword evidence="3" id="KW-0805">Transcription regulation</keyword>
<sequence>MQILLVEDDQSIVNFLLPLLKGEGYEVLHAESVSQAEMYLRTHPIELILLDLGLPDKDGMLFLKEFREESPIPIIVISARSDEQSKVQALDLDADDYLTKPFGSNELLARIRTANRHFKKNALEMETVVLINGKLALDIEKHQVKLEEELIHLTKNEYLLLKIMMENMGKVLTHDFLTKAVWGLGSMSSLTLRVNMSNLRKKIEKNPVEPIFIQTEIGVGYRMNELTE</sequence>
<proteinExistence type="predicted"/>
<dbReference type="SMART" id="SM00862">
    <property type="entry name" value="Trans_reg_C"/>
    <property type="match status" value="1"/>
</dbReference>
<dbReference type="Gene3D" id="1.10.10.10">
    <property type="entry name" value="Winged helix-like DNA-binding domain superfamily/Winged helix DNA-binding domain"/>
    <property type="match status" value="1"/>
</dbReference>
<dbReference type="InterPro" id="IPR011006">
    <property type="entry name" value="CheY-like_superfamily"/>
</dbReference>